<dbReference type="Gene3D" id="2.60.40.790">
    <property type="match status" value="1"/>
</dbReference>
<evidence type="ECO:0000313" key="7">
    <source>
        <dbReference type="Proteomes" id="UP001500074"/>
    </source>
</evidence>
<dbReference type="RefSeq" id="WP_035575259.1">
    <property type="nucleotide sequence ID" value="NZ_BAABKI010000002.1"/>
</dbReference>
<dbReference type="PANTHER" id="PTHR47062:SF1">
    <property type="entry name" value="SMALL HEAT SHOCK PROTEIN IBPA"/>
    <property type="match status" value="1"/>
</dbReference>
<dbReference type="EMBL" id="BAABKI010000002">
    <property type="protein sequence ID" value="GAA5169351.1"/>
    <property type="molecule type" value="Genomic_DNA"/>
</dbReference>
<evidence type="ECO:0000256" key="4">
    <source>
        <dbReference type="SAM" id="MobiDB-lite"/>
    </source>
</evidence>
<dbReference type="PROSITE" id="PS01031">
    <property type="entry name" value="SHSP"/>
    <property type="match status" value="1"/>
</dbReference>
<dbReference type="CDD" id="cd06470">
    <property type="entry name" value="ACD_IbpA-B_like"/>
    <property type="match status" value="1"/>
</dbReference>
<evidence type="ECO:0000313" key="6">
    <source>
        <dbReference type="EMBL" id="GAA5169351.1"/>
    </source>
</evidence>
<organism evidence="6 7">
    <name type="scientific">Modicisalibacter zincidurans</name>
    <dbReference type="NCBI Taxonomy" id="1178777"/>
    <lineage>
        <taxon>Bacteria</taxon>
        <taxon>Pseudomonadati</taxon>
        <taxon>Pseudomonadota</taxon>
        <taxon>Gammaproteobacteria</taxon>
        <taxon>Oceanospirillales</taxon>
        <taxon>Halomonadaceae</taxon>
        <taxon>Modicisalibacter</taxon>
    </lineage>
</organism>
<gene>
    <name evidence="6" type="ORF">GCM10023342_01150</name>
</gene>
<dbReference type="PANTHER" id="PTHR47062">
    <property type="match status" value="1"/>
</dbReference>
<evidence type="ECO:0000259" key="5">
    <source>
        <dbReference type="PROSITE" id="PS01031"/>
    </source>
</evidence>
<dbReference type="InterPro" id="IPR037913">
    <property type="entry name" value="ACD_IbpA/B"/>
</dbReference>
<dbReference type="SUPFAM" id="SSF49764">
    <property type="entry name" value="HSP20-like chaperones"/>
    <property type="match status" value="1"/>
</dbReference>
<sequence length="172" mass="19542">MNTAFSLEPLFRHSIGFDRFNDLFERAFESSATTGFPPYNVEKHGENEYRIILAVAGFTEQELSIQLEGGVLSVSGAKPQAEQDDRVRYMHQGIAQRSFKLTYRLEDHIEVRGAKLENGLLIIDLLREIPEAQKPREIEIDVSSQQRSETRRLETSRGEAPMEESAQVQAST</sequence>
<evidence type="ECO:0000256" key="1">
    <source>
        <dbReference type="ARBA" id="ARBA00023016"/>
    </source>
</evidence>
<comment type="caution">
    <text evidence="6">The sequence shown here is derived from an EMBL/GenBank/DDBJ whole genome shotgun (WGS) entry which is preliminary data.</text>
</comment>
<comment type="similarity">
    <text evidence="2 3">Belongs to the small heat shock protein (HSP20) family.</text>
</comment>
<evidence type="ECO:0000256" key="2">
    <source>
        <dbReference type="PROSITE-ProRule" id="PRU00285"/>
    </source>
</evidence>
<dbReference type="InterPro" id="IPR008978">
    <property type="entry name" value="HSP20-like_chaperone"/>
</dbReference>
<dbReference type="Proteomes" id="UP001500074">
    <property type="component" value="Unassembled WGS sequence"/>
</dbReference>
<evidence type="ECO:0000256" key="3">
    <source>
        <dbReference type="RuleBase" id="RU003616"/>
    </source>
</evidence>
<reference evidence="7" key="1">
    <citation type="journal article" date="2019" name="Int. J. Syst. Evol. Microbiol.">
        <title>The Global Catalogue of Microorganisms (GCM) 10K type strain sequencing project: providing services to taxonomists for standard genome sequencing and annotation.</title>
        <authorList>
            <consortium name="The Broad Institute Genomics Platform"/>
            <consortium name="The Broad Institute Genome Sequencing Center for Infectious Disease"/>
            <person name="Wu L."/>
            <person name="Ma J."/>
        </authorList>
    </citation>
    <scope>NUCLEOTIDE SEQUENCE [LARGE SCALE GENOMIC DNA]</scope>
    <source>
        <strain evidence="7">JCM 18472</strain>
    </source>
</reference>
<feature type="domain" description="SHSP" evidence="5">
    <location>
        <begin position="30"/>
        <end position="143"/>
    </location>
</feature>
<name>A0ABP9QY38_9GAMM</name>
<feature type="compositionally biased region" description="Basic and acidic residues" evidence="4">
    <location>
        <begin position="148"/>
        <end position="157"/>
    </location>
</feature>
<keyword evidence="1" id="KW-0346">Stress response</keyword>
<proteinExistence type="inferred from homology"/>
<keyword evidence="7" id="KW-1185">Reference proteome</keyword>
<protein>
    <submittedName>
        <fullName evidence="6">Hsp20 family protein</fullName>
    </submittedName>
</protein>
<accession>A0ABP9QY38</accession>
<dbReference type="Pfam" id="PF00011">
    <property type="entry name" value="HSP20"/>
    <property type="match status" value="1"/>
</dbReference>
<dbReference type="InterPro" id="IPR002068">
    <property type="entry name" value="A-crystallin/Hsp20_dom"/>
</dbReference>
<feature type="region of interest" description="Disordered" evidence="4">
    <location>
        <begin position="137"/>
        <end position="172"/>
    </location>
</feature>